<proteinExistence type="predicted"/>
<dbReference type="Proteomes" id="UP000005561">
    <property type="component" value="Unassembled WGS sequence"/>
</dbReference>
<accession>C6LBN5</accession>
<gene>
    <name evidence="1" type="ORF">BRYFOR_06030</name>
</gene>
<evidence type="ECO:0000313" key="2">
    <source>
        <dbReference type="Proteomes" id="UP000005561"/>
    </source>
</evidence>
<keyword evidence="2" id="KW-1185">Reference proteome</keyword>
<organism evidence="1 2">
    <name type="scientific">Marvinbryantia formatexigens DSM 14469</name>
    <dbReference type="NCBI Taxonomy" id="478749"/>
    <lineage>
        <taxon>Bacteria</taxon>
        <taxon>Bacillati</taxon>
        <taxon>Bacillota</taxon>
        <taxon>Clostridia</taxon>
        <taxon>Lachnospirales</taxon>
        <taxon>Lachnospiraceae</taxon>
        <taxon>Marvinbryantia</taxon>
    </lineage>
</organism>
<dbReference type="EMBL" id="ACCL02000004">
    <property type="protein sequence ID" value="EET61838.1"/>
    <property type="molecule type" value="Genomic_DNA"/>
</dbReference>
<dbReference type="AlphaFoldDB" id="C6LBN5"/>
<sequence length="41" mass="4401">MSASGTGNLFRSTVCNIKLRSAAGEETLKSALREYNLKSVP</sequence>
<reference evidence="1" key="1">
    <citation type="submission" date="2009-07" db="EMBL/GenBank/DDBJ databases">
        <authorList>
            <person name="Weinstock G."/>
            <person name="Sodergren E."/>
            <person name="Clifton S."/>
            <person name="Fulton L."/>
            <person name="Fulton B."/>
            <person name="Courtney L."/>
            <person name="Fronick C."/>
            <person name="Harrison M."/>
            <person name="Strong C."/>
            <person name="Farmer C."/>
            <person name="Delahaunty K."/>
            <person name="Markovic C."/>
            <person name="Hall O."/>
            <person name="Minx P."/>
            <person name="Tomlinson C."/>
            <person name="Mitreva M."/>
            <person name="Nelson J."/>
            <person name="Hou S."/>
            <person name="Wollam A."/>
            <person name="Pepin K.H."/>
            <person name="Johnson M."/>
            <person name="Bhonagiri V."/>
            <person name="Nash W.E."/>
            <person name="Warren W."/>
            <person name="Chinwalla A."/>
            <person name="Mardis E.R."/>
            <person name="Wilson R.K."/>
        </authorList>
    </citation>
    <scope>NUCLEOTIDE SEQUENCE [LARGE SCALE GENOMIC DNA]</scope>
    <source>
        <strain evidence="1">DSM 14469</strain>
    </source>
</reference>
<name>C6LBN5_9FIRM</name>
<comment type="caution">
    <text evidence="1">The sequence shown here is derived from an EMBL/GenBank/DDBJ whole genome shotgun (WGS) entry which is preliminary data.</text>
</comment>
<protein>
    <submittedName>
        <fullName evidence="1">Uncharacterized protein</fullName>
    </submittedName>
</protein>
<evidence type="ECO:0000313" key="1">
    <source>
        <dbReference type="EMBL" id="EET61838.1"/>
    </source>
</evidence>